<gene>
    <name evidence="1" type="ORF">BS411_03985</name>
</gene>
<proteinExistence type="predicted"/>
<accession>A0A2T7B8R9</accession>
<dbReference type="AlphaFoldDB" id="A0A2T7B8R9"/>
<evidence type="ECO:0000313" key="1">
    <source>
        <dbReference type="EMBL" id="PUX25408.1"/>
    </source>
</evidence>
<reference evidence="1" key="1">
    <citation type="submission" date="2016-12" db="EMBL/GenBank/DDBJ databases">
        <title>Analysis of the Molecular Diversity Among Cronobacter Species Isolated from Filth Flies Using a Pan Genomic DNA Microarray.</title>
        <authorList>
            <person name="Pava-Ripoll M."/>
            <person name="Tall B."/>
            <person name="Farber J."/>
            <person name="Fanning S."/>
            <person name="Lehner A."/>
            <person name="Stephan R."/>
            <person name="Pagotto F."/>
            <person name="Iverson C."/>
            <person name="Ziobro G."/>
            <person name="Miller A."/>
            <person name="Pearson R."/>
            <person name="Yan Q."/>
            <person name="Kim M."/>
            <person name="Jeong S."/>
            <person name="Park J."/>
            <person name="Jun S."/>
            <person name="Choi H."/>
            <person name="Chung T."/>
            <person name="Yoo Y."/>
            <person name="Park E."/>
            <person name="Hwang S."/>
            <person name="Lee B."/>
            <person name="Sathyamoorthy V."/>
            <person name="Carter L."/>
            <person name="Mammel M."/>
            <person name="Jackson S."/>
            <person name="Kothary M."/>
            <person name="Patel I."/>
            <person name="Grim C."/>
            <person name="Gopinath G."/>
            <person name="Gangiredla J."/>
            <person name="Chase H."/>
        </authorList>
    </citation>
    <scope>NUCLEOTIDE SEQUENCE [LARGE SCALE GENOMIC DNA]</scope>
    <source>
        <strain evidence="1">MOD1-Sh41s</strain>
    </source>
</reference>
<comment type="caution">
    <text evidence="1">The sequence shown here is derived from an EMBL/GenBank/DDBJ whole genome shotgun (WGS) entry which is preliminary data.</text>
</comment>
<sequence>MRMIRILINKLKSPPRGSVDWGGLIRKILDVVMITFNYAIYRVYGMRSHNAMQTHAGRAAALKKIFVSRKGKEGD</sequence>
<dbReference type="EMBL" id="MSAG01000005">
    <property type="protein sequence ID" value="PUX25408.1"/>
    <property type="molecule type" value="Genomic_DNA"/>
</dbReference>
<name>A0A2T7B8R9_9ENTR</name>
<protein>
    <submittedName>
        <fullName evidence="1">Uncharacterized protein</fullName>
    </submittedName>
</protein>
<organism evidence="1">
    <name type="scientific">Cronobacter turicensis</name>
    <dbReference type="NCBI Taxonomy" id="413502"/>
    <lineage>
        <taxon>Bacteria</taxon>
        <taxon>Pseudomonadati</taxon>
        <taxon>Pseudomonadota</taxon>
        <taxon>Gammaproteobacteria</taxon>
        <taxon>Enterobacterales</taxon>
        <taxon>Enterobacteriaceae</taxon>
        <taxon>Cronobacter</taxon>
    </lineage>
</organism>